<evidence type="ECO:0000256" key="2">
    <source>
        <dbReference type="SAM" id="MobiDB-lite"/>
    </source>
</evidence>
<feature type="compositionally biased region" description="Acidic residues" evidence="2">
    <location>
        <begin position="210"/>
        <end position="219"/>
    </location>
</feature>
<evidence type="ECO:0000256" key="1">
    <source>
        <dbReference type="SAM" id="Coils"/>
    </source>
</evidence>
<accession>A0AAD7EIX9</accession>
<feature type="coiled-coil region" evidence="1">
    <location>
        <begin position="142"/>
        <end position="176"/>
    </location>
</feature>
<dbReference type="AlphaFoldDB" id="A0AAD7EIX9"/>
<keyword evidence="4" id="KW-1185">Reference proteome</keyword>
<protein>
    <submittedName>
        <fullName evidence="3">Uncharacterized protein</fullName>
    </submittedName>
</protein>
<comment type="caution">
    <text evidence="3">The sequence shown here is derived from an EMBL/GenBank/DDBJ whole genome shotgun (WGS) entry which is preliminary data.</text>
</comment>
<dbReference type="EMBL" id="JARIHO010000044">
    <property type="protein sequence ID" value="KAJ7325595.1"/>
    <property type="molecule type" value="Genomic_DNA"/>
</dbReference>
<keyword evidence="1" id="KW-0175">Coiled coil</keyword>
<feature type="region of interest" description="Disordered" evidence="2">
    <location>
        <begin position="207"/>
        <end position="231"/>
    </location>
</feature>
<feature type="region of interest" description="Disordered" evidence="2">
    <location>
        <begin position="86"/>
        <end position="112"/>
    </location>
</feature>
<evidence type="ECO:0000313" key="4">
    <source>
        <dbReference type="Proteomes" id="UP001218218"/>
    </source>
</evidence>
<name>A0AAD7EIX9_9AGAR</name>
<organism evidence="3 4">
    <name type="scientific">Mycena albidolilacea</name>
    <dbReference type="NCBI Taxonomy" id="1033008"/>
    <lineage>
        <taxon>Eukaryota</taxon>
        <taxon>Fungi</taxon>
        <taxon>Dikarya</taxon>
        <taxon>Basidiomycota</taxon>
        <taxon>Agaricomycotina</taxon>
        <taxon>Agaricomycetes</taxon>
        <taxon>Agaricomycetidae</taxon>
        <taxon>Agaricales</taxon>
        <taxon>Marasmiineae</taxon>
        <taxon>Mycenaceae</taxon>
        <taxon>Mycena</taxon>
    </lineage>
</organism>
<dbReference type="Proteomes" id="UP001218218">
    <property type="component" value="Unassembled WGS sequence"/>
</dbReference>
<proteinExistence type="predicted"/>
<sequence>MFEHGPFHGREAQKQNTRDKIYHQINTSYGYLSSQAPDSTAFAANLSAGQFGMGEQTYNELCGYSPVLHDAKLEEDVKPRIAASPASKPTMKRLRQPTSSHSLRGRENLDPTTPVKRAKLEEPACVSELSSGAAPQIMTKWERSIQSQIEELRAKVETLEAENRRYRGQAESRLEQRLQVKFYPLVQRMGEVEESVNRVKDKVRSFVADTSDDETDEDPLAGLSQPVGSDW</sequence>
<reference evidence="3" key="1">
    <citation type="submission" date="2023-03" db="EMBL/GenBank/DDBJ databases">
        <title>Massive genome expansion in bonnet fungi (Mycena s.s.) driven by repeated elements and novel gene families across ecological guilds.</title>
        <authorList>
            <consortium name="Lawrence Berkeley National Laboratory"/>
            <person name="Harder C.B."/>
            <person name="Miyauchi S."/>
            <person name="Viragh M."/>
            <person name="Kuo A."/>
            <person name="Thoen E."/>
            <person name="Andreopoulos B."/>
            <person name="Lu D."/>
            <person name="Skrede I."/>
            <person name="Drula E."/>
            <person name="Henrissat B."/>
            <person name="Morin E."/>
            <person name="Kohler A."/>
            <person name="Barry K."/>
            <person name="LaButti K."/>
            <person name="Morin E."/>
            <person name="Salamov A."/>
            <person name="Lipzen A."/>
            <person name="Mereny Z."/>
            <person name="Hegedus B."/>
            <person name="Baldrian P."/>
            <person name="Stursova M."/>
            <person name="Weitz H."/>
            <person name="Taylor A."/>
            <person name="Grigoriev I.V."/>
            <person name="Nagy L.G."/>
            <person name="Martin F."/>
            <person name="Kauserud H."/>
        </authorList>
    </citation>
    <scope>NUCLEOTIDE SEQUENCE</scope>
    <source>
        <strain evidence="3">CBHHK002</strain>
    </source>
</reference>
<gene>
    <name evidence="3" type="ORF">DFH08DRAFT_1085236</name>
</gene>
<evidence type="ECO:0000313" key="3">
    <source>
        <dbReference type="EMBL" id="KAJ7325595.1"/>
    </source>
</evidence>